<comment type="subcellular location">
    <subcellularLocation>
        <location evidence="1">Host cell</location>
    </subcellularLocation>
    <subcellularLocation>
        <location evidence="2">Secreted</location>
    </subcellularLocation>
</comment>
<name>A0A8K1FDI2_PYTOL</name>
<accession>A0A8K1FDI2</accession>
<evidence type="ECO:0000256" key="3">
    <source>
        <dbReference type="ARBA" id="ARBA00022525"/>
    </source>
</evidence>
<feature type="region of interest" description="Disordered" evidence="4">
    <location>
        <begin position="121"/>
        <end position="148"/>
    </location>
</feature>
<evidence type="ECO:0000313" key="7">
    <source>
        <dbReference type="Proteomes" id="UP000794436"/>
    </source>
</evidence>
<dbReference type="GO" id="GO:0043657">
    <property type="term" value="C:host cell"/>
    <property type="evidence" value="ECO:0007669"/>
    <property type="project" value="UniProtKB-SubCell"/>
</dbReference>
<sequence>MSAEVTLSCVVAGDGSAVTLNALVYTRVESIRGAVYFMLGLDALGWFPPTAVKLFRPKKLKGDDQPCEYDEMRASYYVGDYLMPMYVGDEHDADTMHIVVRLPPCMPPSFVPSDQLAPTASAVQAKAKERADRSAKRRSMQKKKHKPARWSRPGVMDLLHLWCAILDDGGVFSIKIKPHATTEELRKRIYHKQQYHRLGEFQHNDLELYVAKTPPGEWLLDDLKVHSLGHDEVRLKYKRITMWSTVDEFYTGKESGVDGEIYVLVALPRFREGGLPLTHLPRSILSAEEEEATRHVARAYEPPCWSFTQWLSSVLDWQSNGEAAVDKKRE</sequence>
<proteinExistence type="predicted"/>
<dbReference type="Proteomes" id="UP000794436">
    <property type="component" value="Unassembled WGS sequence"/>
</dbReference>
<comment type="caution">
    <text evidence="6">The sequence shown here is derived from an EMBL/GenBank/DDBJ whole genome shotgun (WGS) entry which is preliminary data.</text>
</comment>
<evidence type="ECO:0000256" key="1">
    <source>
        <dbReference type="ARBA" id="ARBA00004340"/>
    </source>
</evidence>
<reference evidence="6" key="1">
    <citation type="submission" date="2019-03" db="EMBL/GenBank/DDBJ databases">
        <title>Long read genome sequence of the mycoparasitic Pythium oligandrum ATCC 38472 isolated from sugarbeet rhizosphere.</title>
        <authorList>
            <person name="Gaulin E."/>
        </authorList>
    </citation>
    <scope>NUCLEOTIDE SEQUENCE</scope>
    <source>
        <strain evidence="6">ATCC 38472_TT</strain>
    </source>
</reference>
<organism evidence="6 7">
    <name type="scientific">Pythium oligandrum</name>
    <name type="common">Mycoparasitic fungus</name>
    <dbReference type="NCBI Taxonomy" id="41045"/>
    <lineage>
        <taxon>Eukaryota</taxon>
        <taxon>Sar</taxon>
        <taxon>Stramenopiles</taxon>
        <taxon>Oomycota</taxon>
        <taxon>Peronosporomycetes</taxon>
        <taxon>Pythiales</taxon>
        <taxon>Pythiaceae</taxon>
        <taxon>Pythium</taxon>
    </lineage>
</organism>
<dbReference type="EMBL" id="SPLM01000109">
    <property type="protein sequence ID" value="TMW59445.1"/>
    <property type="molecule type" value="Genomic_DNA"/>
</dbReference>
<dbReference type="Pfam" id="PF20147">
    <property type="entry name" value="Crinkler"/>
    <property type="match status" value="1"/>
</dbReference>
<keyword evidence="7" id="KW-1185">Reference proteome</keyword>
<protein>
    <recommendedName>
        <fullName evidence="5">Crinkler effector protein N-terminal domain-containing protein</fullName>
    </recommendedName>
</protein>
<feature type="compositionally biased region" description="Basic residues" evidence="4">
    <location>
        <begin position="135"/>
        <end position="148"/>
    </location>
</feature>
<evidence type="ECO:0000256" key="2">
    <source>
        <dbReference type="ARBA" id="ARBA00004613"/>
    </source>
</evidence>
<evidence type="ECO:0000259" key="5">
    <source>
        <dbReference type="Pfam" id="PF20147"/>
    </source>
</evidence>
<keyword evidence="3" id="KW-0964">Secreted</keyword>
<dbReference type="AlphaFoldDB" id="A0A8K1FDI2"/>
<feature type="domain" description="Crinkler effector protein N-terminal" evidence="5">
    <location>
        <begin position="159"/>
        <end position="265"/>
    </location>
</feature>
<evidence type="ECO:0000256" key="4">
    <source>
        <dbReference type="SAM" id="MobiDB-lite"/>
    </source>
</evidence>
<dbReference type="GO" id="GO:0005576">
    <property type="term" value="C:extracellular region"/>
    <property type="evidence" value="ECO:0007669"/>
    <property type="project" value="UniProtKB-SubCell"/>
</dbReference>
<gene>
    <name evidence="6" type="ORF">Poli38472_004514</name>
</gene>
<evidence type="ECO:0000313" key="6">
    <source>
        <dbReference type="EMBL" id="TMW59445.1"/>
    </source>
</evidence>
<dbReference type="InterPro" id="IPR045379">
    <property type="entry name" value="Crinkler_N"/>
</dbReference>